<dbReference type="GO" id="GO:0042054">
    <property type="term" value="F:histone methyltransferase activity"/>
    <property type="evidence" value="ECO:0007669"/>
    <property type="project" value="InterPro"/>
</dbReference>
<dbReference type="RefSeq" id="XP_022738989.1">
    <property type="nucleotide sequence ID" value="XM_022883254.1"/>
</dbReference>
<evidence type="ECO:0000256" key="2">
    <source>
        <dbReference type="ARBA" id="ARBA00022454"/>
    </source>
</evidence>
<dbReference type="SUPFAM" id="SSF88697">
    <property type="entry name" value="PUA domain-like"/>
    <property type="match status" value="1"/>
</dbReference>
<keyword evidence="6" id="KW-0156">Chromatin regulator</keyword>
<dbReference type="Pfam" id="PF00856">
    <property type="entry name" value="SET"/>
    <property type="match status" value="1"/>
</dbReference>
<dbReference type="PANTHER" id="PTHR45660">
    <property type="entry name" value="HISTONE-LYSINE N-METHYLTRANSFERASE SETMAR"/>
    <property type="match status" value="1"/>
</dbReference>
<organism evidence="14 15">
    <name type="scientific">Durio zibethinus</name>
    <name type="common">Durian</name>
    <dbReference type="NCBI Taxonomy" id="66656"/>
    <lineage>
        <taxon>Eukaryota</taxon>
        <taxon>Viridiplantae</taxon>
        <taxon>Streptophyta</taxon>
        <taxon>Embryophyta</taxon>
        <taxon>Tracheophyta</taxon>
        <taxon>Spermatophyta</taxon>
        <taxon>Magnoliopsida</taxon>
        <taxon>eudicotyledons</taxon>
        <taxon>Gunneridae</taxon>
        <taxon>Pentapetalae</taxon>
        <taxon>rosids</taxon>
        <taxon>malvids</taxon>
        <taxon>Malvales</taxon>
        <taxon>Malvaceae</taxon>
        <taxon>Helicteroideae</taxon>
        <taxon>Durio</taxon>
    </lineage>
</organism>
<dbReference type="InterPro" id="IPR001214">
    <property type="entry name" value="SET_dom"/>
</dbReference>
<dbReference type="InterPro" id="IPR036987">
    <property type="entry name" value="SRA-YDG_sf"/>
</dbReference>
<dbReference type="GO" id="GO:0003690">
    <property type="term" value="F:double-stranded DNA binding"/>
    <property type="evidence" value="ECO:0007669"/>
    <property type="project" value="TreeGrafter"/>
</dbReference>
<dbReference type="SMART" id="SM00466">
    <property type="entry name" value="SRA"/>
    <property type="match status" value="1"/>
</dbReference>
<evidence type="ECO:0000256" key="8">
    <source>
        <dbReference type="ARBA" id="ARBA00023328"/>
    </source>
</evidence>
<feature type="domain" description="Post-SET" evidence="12">
    <location>
        <begin position="816"/>
        <end position="832"/>
    </location>
</feature>
<reference evidence="15" key="1">
    <citation type="submission" date="2025-08" db="UniProtKB">
        <authorList>
            <consortium name="RefSeq"/>
        </authorList>
    </citation>
    <scope>IDENTIFICATION</scope>
    <source>
        <tissue evidence="15">Fruit stalk</tissue>
    </source>
</reference>
<feature type="domain" description="SET" evidence="10">
    <location>
        <begin position="668"/>
        <end position="802"/>
    </location>
</feature>
<dbReference type="GO" id="GO:0008270">
    <property type="term" value="F:zinc ion binding"/>
    <property type="evidence" value="ECO:0007669"/>
    <property type="project" value="InterPro"/>
</dbReference>
<dbReference type="PROSITE" id="PS51575">
    <property type="entry name" value="SAM_MT43_SUVAR39_2"/>
    <property type="match status" value="1"/>
</dbReference>
<dbReference type="SMART" id="SM00468">
    <property type="entry name" value="PreSET"/>
    <property type="match status" value="1"/>
</dbReference>
<keyword evidence="5" id="KW-0949">S-adenosyl-L-methionine</keyword>
<dbReference type="InterPro" id="IPR015947">
    <property type="entry name" value="PUA-like_sf"/>
</dbReference>
<keyword evidence="4" id="KW-0808">Transferase</keyword>
<dbReference type="InterPro" id="IPR051357">
    <property type="entry name" value="H3K9_HMTase_SUVAR3-9"/>
</dbReference>
<dbReference type="InterPro" id="IPR007728">
    <property type="entry name" value="Pre-SET_dom"/>
</dbReference>
<protein>
    <submittedName>
        <fullName evidence="15">LOW QUALITY PROTEIN: histone-lysine N-methyltransferase, H3 lysine-9 specific SUVH5-like</fullName>
    </submittedName>
</protein>
<evidence type="ECO:0000256" key="9">
    <source>
        <dbReference type="PROSITE-ProRule" id="PRU00358"/>
    </source>
</evidence>
<dbReference type="PANTHER" id="PTHR45660:SF83">
    <property type="entry name" value="HISTONE-LYSINE N-METHYLTRANSFERASE, H3 LYSINE-9 SPECIFIC SUVH5-LIKE ISOFORM X1"/>
    <property type="match status" value="1"/>
</dbReference>
<keyword evidence="8" id="KW-0137">Centromere</keyword>
<dbReference type="AlphaFoldDB" id="A0A6P5YEP7"/>
<dbReference type="InterPro" id="IPR003105">
    <property type="entry name" value="SRA_YDG"/>
</dbReference>
<dbReference type="Pfam" id="PF02182">
    <property type="entry name" value="SAD_SRA"/>
    <property type="match status" value="1"/>
</dbReference>
<dbReference type="KEGG" id="dzi:111291470"/>
<dbReference type="GO" id="GO:0005634">
    <property type="term" value="C:nucleus"/>
    <property type="evidence" value="ECO:0007669"/>
    <property type="project" value="UniProtKB-SubCell"/>
</dbReference>
<dbReference type="SMART" id="SM00317">
    <property type="entry name" value="SET"/>
    <property type="match status" value="1"/>
</dbReference>
<keyword evidence="2" id="KW-0158">Chromosome</keyword>
<dbReference type="Proteomes" id="UP000515121">
    <property type="component" value="Unplaced"/>
</dbReference>
<dbReference type="PROSITE" id="PS50280">
    <property type="entry name" value="SET"/>
    <property type="match status" value="1"/>
</dbReference>
<accession>A0A6P5YEP7</accession>
<keyword evidence="14" id="KW-1185">Reference proteome</keyword>
<evidence type="ECO:0000259" key="11">
    <source>
        <dbReference type="PROSITE" id="PS50867"/>
    </source>
</evidence>
<dbReference type="PROSITE" id="PS50867">
    <property type="entry name" value="PRE_SET"/>
    <property type="match status" value="1"/>
</dbReference>
<dbReference type="SUPFAM" id="SSF82199">
    <property type="entry name" value="SET domain"/>
    <property type="match status" value="1"/>
</dbReference>
<gene>
    <name evidence="15" type="primary">LOC111291470</name>
</gene>
<dbReference type="GeneID" id="111291470"/>
<sequence>MQLISELIMIDVMLSQKNYGSSSNFKRPRVSAFRDYPRECGMLDPSVKLRKGREEIANVHLCTCRPVLRKYPPPKIRKRIPITRDFPVKPNAPAVLRDRISDSKGSNPANEMSVADYKGSDGFDATNVHVCMDAKQGNLSGIRHSKPSNAPNANNVCDIHACIKYRKRSMSMVFRDCKLMDGSILCTDVRESSLSMVVGDEQYEGDVSIANNVYACPDVWDSKPSNIPNATNVHDIRAFVEPKEDGMFMVFKDCKLMDVSILTKGSLSVVVRDEQCSDALFEEHDYQAAVNDEEQCSDALFDANDYQAAFSDEGVKAATFVDVNNSQVGLSMRINCDKVKEVINLFQEVHSKLLDDKGRKQKGSLTLEAASILHKQQKWINMNRRLGPIPGIEVGDYFDWRAELNIIGLHRQHFHGIDYMELDGRILATSVVDSGRYDNVLKSNEEQEFPDTLIYSGEGANPKVQSTKSIDDQKLERGNLALKNSSEVKTPIRVIRKVSFVASSGKTIYRKFVYDGLYFVDSYRQERASSGKLVFKFMLKRFPGQPKVDWTKFVRKKLVCVNDISQGKEMIPIRALNALDDEKPPIFNYVTSVTYSESYHPSMIEDGCDCSDGCSDSEDCPCIIKSGGSTYNYEQRIMKAKPLVIECGPCCKCFTSCINRVSQRGIRFPLEIFKTKTKGWGVRSRSWIPCGSFICEYTGEIIPDKESERRIGKDEYLFDIGNSYGDHSLRDTNTLGSSEGNECFTIDAAQVGNVGRFINHGCSPNLFTQDVLFDHDNKSMPHVMLFAMEDIPPLEELTYDYNYKIGEVCDANGNIKMKNCYCGSSECTGRMY</sequence>
<feature type="domain" description="Pre-SET" evidence="11">
    <location>
        <begin position="606"/>
        <end position="665"/>
    </location>
</feature>
<evidence type="ECO:0000313" key="14">
    <source>
        <dbReference type="Proteomes" id="UP000515121"/>
    </source>
</evidence>
<evidence type="ECO:0000259" key="10">
    <source>
        <dbReference type="PROSITE" id="PS50280"/>
    </source>
</evidence>
<evidence type="ECO:0000259" key="13">
    <source>
        <dbReference type="PROSITE" id="PS51015"/>
    </source>
</evidence>
<evidence type="ECO:0000313" key="15">
    <source>
        <dbReference type="RefSeq" id="XP_022738989.1"/>
    </source>
</evidence>
<evidence type="ECO:0000256" key="3">
    <source>
        <dbReference type="ARBA" id="ARBA00022603"/>
    </source>
</evidence>
<evidence type="ECO:0000259" key="12">
    <source>
        <dbReference type="PROSITE" id="PS50868"/>
    </source>
</evidence>
<dbReference type="InterPro" id="IPR025794">
    <property type="entry name" value="H3-K9-MeTrfase_plant"/>
</dbReference>
<dbReference type="GO" id="GO:0032259">
    <property type="term" value="P:methylation"/>
    <property type="evidence" value="ECO:0007669"/>
    <property type="project" value="UniProtKB-KW"/>
</dbReference>
<dbReference type="OrthoDB" id="5792673at2759"/>
<dbReference type="InterPro" id="IPR046341">
    <property type="entry name" value="SET_dom_sf"/>
</dbReference>
<keyword evidence="3" id="KW-0489">Methyltransferase</keyword>
<feature type="domain" description="YDG" evidence="13">
    <location>
        <begin position="387"/>
        <end position="541"/>
    </location>
</feature>
<evidence type="ECO:0000256" key="1">
    <source>
        <dbReference type="ARBA" id="ARBA00004584"/>
    </source>
</evidence>
<dbReference type="GO" id="GO:0000775">
    <property type="term" value="C:chromosome, centromeric region"/>
    <property type="evidence" value="ECO:0007669"/>
    <property type="project" value="UniProtKB-SubCell"/>
</dbReference>
<comment type="subcellular location">
    <subcellularLocation>
        <location evidence="1">Chromosome</location>
        <location evidence="1">Centromere</location>
    </subcellularLocation>
    <subcellularLocation>
        <location evidence="9">Nucleus</location>
    </subcellularLocation>
</comment>
<proteinExistence type="predicted"/>
<dbReference type="Pfam" id="PF05033">
    <property type="entry name" value="Pre-SET"/>
    <property type="match status" value="1"/>
</dbReference>
<evidence type="ECO:0000256" key="5">
    <source>
        <dbReference type="ARBA" id="ARBA00022691"/>
    </source>
</evidence>
<evidence type="ECO:0000256" key="7">
    <source>
        <dbReference type="ARBA" id="ARBA00023242"/>
    </source>
</evidence>
<evidence type="ECO:0000256" key="6">
    <source>
        <dbReference type="ARBA" id="ARBA00022853"/>
    </source>
</evidence>
<name>A0A6P5YEP7_DURZI</name>
<dbReference type="Gene3D" id="2.170.270.10">
    <property type="entry name" value="SET domain"/>
    <property type="match status" value="1"/>
</dbReference>
<evidence type="ECO:0000256" key="4">
    <source>
        <dbReference type="ARBA" id="ARBA00022679"/>
    </source>
</evidence>
<keyword evidence="7 9" id="KW-0539">Nucleus</keyword>
<dbReference type="Gene3D" id="2.30.280.10">
    <property type="entry name" value="SRA-YDG"/>
    <property type="match status" value="1"/>
</dbReference>
<dbReference type="PROSITE" id="PS51015">
    <property type="entry name" value="YDG"/>
    <property type="match status" value="1"/>
</dbReference>
<dbReference type="InterPro" id="IPR003616">
    <property type="entry name" value="Post-SET_dom"/>
</dbReference>
<dbReference type="PROSITE" id="PS50868">
    <property type="entry name" value="POST_SET"/>
    <property type="match status" value="1"/>
</dbReference>